<dbReference type="InterPro" id="IPR036942">
    <property type="entry name" value="Beta-barrel_TonB_sf"/>
</dbReference>
<dbReference type="Pfam" id="PF07715">
    <property type="entry name" value="Plug"/>
    <property type="match status" value="1"/>
</dbReference>
<dbReference type="PANTHER" id="PTHR32552:SF68">
    <property type="entry name" value="FERRICHROME OUTER MEMBRANE TRANSPORTER_PHAGE RECEPTOR"/>
    <property type="match status" value="1"/>
</dbReference>
<evidence type="ECO:0000256" key="14">
    <source>
        <dbReference type="SAM" id="SignalP"/>
    </source>
</evidence>
<keyword evidence="6 14" id="KW-0732">Signal</keyword>
<dbReference type="EMBL" id="BSOH01000027">
    <property type="protein sequence ID" value="GLR19470.1"/>
    <property type="molecule type" value="Genomic_DNA"/>
</dbReference>
<dbReference type="Pfam" id="PF00593">
    <property type="entry name" value="TonB_dep_Rec_b-barrel"/>
    <property type="match status" value="1"/>
</dbReference>
<evidence type="ECO:0000256" key="4">
    <source>
        <dbReference type="ARBA" id="ARBA00022496"/>
    </source>
</evidence>
<keyword evidence="9 13" id="KW-0798">TonB box</keyword>
<reference evidence="17" key="2">
    <citation type="submission" date="2023-01" db="EMBL/GenBank/DDBJ databases">
        <title>Draft genome sequence of Portibacter lacus strain NBRC 108769.</title>
        <authorList>
            <person name="Sun Q."/>
            <person name="Mori K."/>
        </authorList>
    </citation>
    <scope>NUCLEOTIDE SEQUENCE</scope>
    <source>
        <strain evidence="17">NBRC 108769</strain>
    </source>
</reference>
<evidence type="ECO:0000313" key="18">
    <source>
        <dbReference type="Proteomes" id="UP001156666"/>
    </source>
</evidence>
<dbReference type="PANTHER" id="PTHR32552">
    <property type="entry name" value="FERRICHROME IRON RECEPTOR-RELATED"/>
    <property type="match status" value="1"/>
</dbReference>
<feature type="signal peptide" evidence="14">
    <location>
        <begin position="1"/>
        <end position="17"/>
    </location>
</feature>
<evidence type="ECO:0000259" key="16">
    <source>
        <dbReference type="Pfam" id="PF07715"/>
    </source>
</evidence>
<dbReference type="GO" id="GO:0015344">
    <property type="term" value="F:siderophore uptake transmembrane transporter activity"/>
    <property type="evidence" value="ECO:0007669"/>
    <property type="project" value="TreeGrafter"/>
</dbReference>
<dbReference type="InterPro" id="IPR000531">
    <property type="entry name" value="Beta-barrel_TonB"/>
</dbReference>
<evidence type="ECO:0000256" key="3">
    <source>
        <dbReference type="ARBA" id="ARBA00022452"/>
    </source>
</evidence>
<name>A0AA37WIA0_9BACT</name>
<keyword evidence="11 12" id="KW-0998">Cell outer membrane</keyword>
<dbReference type="GO" id="GO:0009279">
    <property type="term" value="C:cell outer membrane"/>
    <property type="evidence" value="ECO:0007669"/>
    <property type="project" value="UniProtKB-SubCell"/>
</dbReference>
<dbReference type="PROSITE" id="PS01156">
    <property type="entry name" value="TONB_DEPENDENT_REC_2"/>
    <property type="match status" value="1"/>
</dbReference>
<dbReference type="Proteomes" id="UP001156666">
    <property type="component" value="Unassembled WGS sequence"/>
</dbReference>
<evidence type="ECO:0000256" key="2">
    <source>
        <dbReference type="ARBA" id="ARBA00022448"/>
    </source>
</evidence>
<keyword evidence="4" id="KW-0410">Iron transport</keyword>
<feature type="domain" description="TonB-dependent receptor-like beta-barrel" evidence="15">
    <location>
        <begin position="308"/>
        <end position="762"/>
    </location>
</feature>
<feature type="chain" id="PRO_5041384959" evidence="14">
    <location>
        <begin position="18"/>
        <end position="819"/>
    </location>
</feature>
<dbReference type="InterPro" id="IPR008969">
    <property type="entry name" value="CarboxyPept-like_regulatory"/>
</dbReference>
<dbReference type="Pfam" id="PF13715">
    <property type="entry name" value="CarbopepD_reg_2"/>
    <property type="match status" value="1"/>
</dbReference>
<dbReference type="Gene3D" id="2.170.130.10">
    <property type="entry name" value="TonB-dependent receptor, plug domain"/>
    <property type="match status" value="1"/>
</dbReference>
<dbReference type="SUPFAM" id="SSF56935">
    <property type="entry name" value="Porins"/>
    <property type="match status" value="1"/>
</dbReference>
<gene>
    <name evidence="17" type="ORF">GCM10007940_40860</name>
</gene>
<keyword evidence="2 12" id="KW-0813">Transport</keyword>
<keyword evidence="8" id="KW-0406">Ion transport</keyword>
<evidence type="ECO:0000256" key="13">
    <source>
        <dbReference type="RuleBase" id="RU003357"/>
    </source>
</evidence>
<evidence type="ECO:0000256" key="1">
    <source>
        <dbReference type="ARBA" id="ARBA00004571"/>
    </source>
</evidence>
<reference evidence="17" key="1">
    <citation type="journal article" date="2014" name="Int. J. Syst. Evol. Microbiol.">
        <title>Complete genome sequence of Corynebacterium casei LMG S-19264T (=DSM 44701T), isolated from a smear-ripened cheese.</title>
        <authorList>
            <consortium name="US DOE Joint Genome Institute (JGI-PGF)"/>
            <person name="Walter F."/>
            <person name="Albersmeier A."/>
            <person name="Kalinowski J."/>
            <person name="Ruckert C."/>
        </authorList>
    </citation>
    <scope>NUCLEOTIDE SEQUENCE</scope>
    <source>
        <strain evidence="17">NBRC 108769</strain>
    </source>
</reference>
<evidence type="ECO:0000256" key="7">
    <source>
        <dbReference type="ARBA" id="ARBA00023004"/>
    </source>
</evidence>
<dbReference type="RefSeq" id="WP_235291833.1">
    <property type="nucleotide sequence ID" value="NZ_BSOH01000027.1"/>
</dbReference>
<comment type="caution">
    <text evidence="17">The sequence shown here is derived from an EMBL/GenBank/DDBJ whole genome shotgun (WGS) entry which is preliminary data.</text>
</comment>
<dbReference type="InterPro" id="IPR010917">
    <property type="entry name" value="TonB_rcpt_CS"/>
</dbReference>
<keyword evidence="5 12" id="KW-0812">Transmembrane</keyword>
<evidence type="ECO:0000313" key="17">
    <source>
        <dbReference type="EMBL" id="GLR19470.1"/>
    </source>
</evidence>
<evidence type="ECO:0000259" key="15">
    <source>
        <dbReference type="Pfam" id="PF00593"/>
    </source>
</evidence>
<dbReference type="InterPro" id="IPR039426">
    <property type="entry name" value="TonB-dep_rcpt-like"/>
</dbReference>
<evidence type="ECO:0000256" key="11">
    <source>
        <dbReference type="ARBA" id="ARBA00023237"/>
    </source>
</evidence>
<dbReference type="SUPFAM" id="SSF49464">
    <property type="entry name" value="Carboxypeptidase regulatory domain-like"/>
    <property type="match status" value="1"/>
</dbReference>
<sequence>MIRLITLLLLLTQVATAQFSISGEIRNDENEALIGASVFLEGTSYGVITDDNGYYEIEDVPEGEYILKATYLGYRPETESVNVIEDLEVSFVLGGSIFGIEEIEINGTWVKKNMPFSYKNSERESIERLNLGQDVPYVLKYTPSMVVTSDAGAGIGYTGMRIRGSDPSRINVTINGVPLNDSESQLVFWVDLPDFASSAEEIQIQRGVGPSTNGTSAFGASINLKTNKVRLKPYMTVATGLGSFNTNKIGVSAGTGLLNNKFGFDIRYSAINSDGYIDRASSKLNSFAGTFNYVTESSSLNFNLMTGSEITYQAWNGLPYQLLETDRTYNSAGTDKPGDPYKDEVDDYNQSHMQLHYNKAVNENLNINLKGHYTRGLGFFENYKGDEQLSDFGLSDPQMLDRDIVIQRWLDNHFYGVIAEFNYKDLEERHNLIYGVSANQYLGNHFGQVRWHSGLDFPVETLDTAILIAPADYYRNLGNKIDFNTYGKWSYKFKDRFLTYLDLQYRYVNYAFEGYDDNGVLVDQVDNLSFFNPKAGISYLLNNDSKIYISYAVANREPNRNDYTESSTNSRPQHETLYDLELGYTLQTDVFSAGVNIYNMSYDNQLVLTGAINDVGEYSRQNVESSYRRGVEFDGGLKDFRGVHFLVNATLSENRIKSFTEYIDDWDNGGQIEKTYELTDLAFSPSIILANDMGVRLLRNNQDHALSISLLSKYVGKQYIDNTSNENAALDAYFYNDLLFSYSFMGINFVKEIQLNFNVYNLFDQQYVSNAWVYRFSSEGYNPVADDPSARAEGEGTYNLTGLYPQAGRYFLVGLNFKF</sequence>
<keyword evidence="7" id="KW-0408">Iron</keyword>
<evidence type="ECO:0000256" key="9">
    <source>
        <dbReference type="ARBA" id="ARBA00023077"/>
    </source>
</evidence>
<keyword evidence="17" id="KW-0675">Receptor</keyword>
<evidence type="ECO:0000256" key="10">
    <source>
        <dbReference type="ARBA" id="ARBA00023136"/>
    </source>
</evidence>
<evidence type="ECO:0000256" key="6">
    <source>
        <dbReference type="ARBA" id="ARBA00022729"/>
    </source>
</evidence>
<comment type="subcellular location">
    <subcellularLocation>
        <location evidence="1 12">Cell outer membrane</location>
        <topology evidence="1 12">Multi-pass membrane protein</topology>
    </subcellularLocation>
</comment>
<keyword evidence="10 12" id="KW-0472">Membrane</keyword>
<evidence type="ECO:0000256" key="12">
    <source>
        <dbReference type="PROSITE-ProRule" id="PRU01360"/>
    </source>
</evidence>
<accession>A0AA37WIA0</accession>
<proteinExistence type="inferred from homology"/>
<dbReference type="Gene3D" id="2.40.170.20">
    <property type="entry name" value="TonB-dependent receptor, beta-barrel domain"/>
    <property type="match status" value="1"/>
</dbReference>
<comment type="similarity">
    <text evidence="12 13">Belongs to the TonB-dependent receptor family.</text>
</comment>
<evidence type="ECO:0000256" key="5">
    <source>
        <dbReference type="ARBA" id="ARBA00022692"/>
    </source>
</evidence>
<organism evidence="17 18">
    <name type="scientific">Portibacter lacus</name>
    <dbReference type="NCBI Taxonomy" id="1099794"/>
    <lineage>
        <taxon>Bacteria</taxon>
        <taxon>Pseudomonadati</taxon>
        <taxon>Bacteroidota</taxon>
        <taxon>Saprospiria</taxon>
        <taxon>Saprospirales</taxon>
        <taxon>Haliscomenobacteraceae</taxon>
        <taxon>Portibacter</taxon>
    </lineage>
</organism>
<feature type="domain" description="TonB-dependent receptor plug" evidence="16">
    <location>
        <begin position="111"/>
        <end position="220"/>
    </location>
</feature>
<keyword evidence="18" id="KW-1185">Reference proteome</keyword>
<dbReference type="Gene3D" id="2.60.40.1120">
    <property type="entry name" value="Carboxypeptidase-like, regulatory domain"/>
    <property type="match status" value="1"/>
</dbReference>
<dbReference type="AlphaFoldDB" id="A0AA37WIA0"/>
<dbReference type="PROSITE" id="PS52016">
    <property type="entry name" value="TONB_DEPENDENT_REC_3"/>
    <property type="match status" value="1"/>
</dbReference>
<dbReference type="InterPro" id="IPR037066">
    <property type="entry name" value="Plug_dom_sf"/>
</dbReference>
<evidence type="ECO:0000256" key="8">
    <source>
        <dbReference type="ARBA" id="ARBA00023065"/>
    </source>
</evidence>
<keyword evidence="3 12" id="KW-1134">Transmembrane beta strand</keyword>
<protein>
    <submittedName>
        <fullName evidence="17">TonB-dependent receptor</fullName>
    </submittedName>
</protein>
<dbReference type="InterPro" id="IPR012910">
    <property type="entry name" value="Plug_dom"/>
</dbReference>